<keyword evidence="6 12" id="KW-0654">Proteoglycan</keyword>
<dbReference type="GO" id="GO:0005886">
    <property type="term" value="C:plasma membrane"/>
    <property type="evidence" value="ECO:0007669"/>
    <property type="project" value="UniProtKB-SubCell"/>
</dbReference>
<keyword evidence="4 12" id="KW-0336">GPI-anchor</keyword>
<protein>
    <recommendedName>
        <fullName evidence="16">Glypican-1</fullName>
    </recommendedName>
</protein>
<evidence type="ECO:0000256" key="2">
    <source>
        <dbReference type="ARBA" id="ARBA00010260"/>
    </source>
</evidence>
<organism evidence="14 15">
    <name type="scientific">Perca fluviatilis</name>
    <name type="common">European perch</name>
    <dbReference type="NCBI Taxonomy" id="8168"/>
    <lineage>
        <taxon>Eukaryota</taxon>
        <taxon>Metazoa</taxon>
        <taxon>Chordata</taxon>
        <taxon>Craniata</taxon>
        <taxon>Vertebrata</taxon>
        <taxon>Euteleostomi</taxon>
        <taxon>Actinopterygii</taxon>
        <taxon>Neopterygii</taxon>
        <taxon>Teleostei</taxon>
        <taxon>Neoteleostei</taxon>
        <taxon>Acanthomorphata</taxon>
        <taxon>Eupercaria</taxon>
        <taxon>Perciformes</taxon>
        <taxon>Percoidei</taxon>
        <taxon>Percidae</taxon>
        <taxon>Percinae</taxon>
        <taxon>Perca</taxon>
    </lineage>
</organism>
<dbReference type="PANTHER" id="PTHR10822">
    <property type="entry name" value="GLYPICAN"/>
    <property type="match status" value="1"/>
</dbReference>
<feature type="region of interest" description="Disordered" evidence="13">
    <location>
        <begin position="185"/>
        <end position="259"/>
    </location>
</feature>
<evidence type="ECO:0000313" key="15">
    <source>
        <dbReference type="Proteomes" id="UP000465112"/>
    </source>
</evidence>
<keyword evidence="10 12" id="KW-0449">Lipoprotein</keyword>
<dbReference type="GO" id="GO:0005576">
    <property type="term" value="C:extracellular region"/>
    <property type="evidence" value="ECO:0007669"/>
    <property type="project" value="TreeGrafter"/>
</dbReference>
<evidence type="ECO:0000256" key="3">
    <source>
        <dbReference type="ARBA" id="ARBA00022475"/>
    </source>
</evidence>
<comment type="caution">
    <text evidence="14">The sequence shown here is derived from an EMBL/GenBank/DDBJ whole genome shotgun (WGS) entry which is preliminary data.</text>
</comment>
<dbReference type="GO" id="GO:0045202">
    <property type="term" value="C:synapse"/>
    <property type="evidence" value="ECO:0007669"/>
    <property type="project" value="TreeGrafter"/>
</dbReference>
<feature type="region of interest" description="Disordered" evidence="13">
    <location>
        <begin position="49"/>
        <end position="83"/>
    </location>
</feature>
<evidence type="ECO:0000256" key="1">
    <source>
        <dbReference type="ARBA" id="ARBA00004609"/>
    </source>
</evidence>
<keyword evidence="8" id="KW-0325">Glycoprotein</keyword>
<keyword evidence="9 12" id="KW-0357">Heparan sulfate</keyword>
<dbReference type="GO" id="GO:0098552">
    <property type="term" value="C:side of membrane"/>
    <property type="evidence" value="ECO:0007669"/>
    <property type="project" value="UniProtKB-KW"/>
</dbReference>
<dbReference type="GO" id="GO:1905475">
    <property type="term" value="P:regulation of protein localization to membrane"/>
    <property type="evidence" value="ECO:0007669"/>
    <property type="project" value="TreeGrafter"/>
</dbReference>
<dbReference type="Proteomes" id="UP000465112">
    <property type="component" value="Chromosome 10"/>
</dbReference>
<keyword evidence="5" id="KW-0732">Signal</keyword>
<keyword evidence="3" id="KW-1003">Cell membrane</keyword>
<dbReference type="GO" id="GO:0007224">
    <property type="term" value="P:smoothened signaling pathway"/>
    <property type="evidence" value="ECO:0007669"/>
    <property type="project" value="TreeGrafter"/>
</dbReference>
<sequence>MADIPAANPPERHPHLVRNRKAPGLWQQCFKEQDAFSFALWVFQGCGSPRPAPGRSKRSPKESGGNRRPFRTYSPEEKPTTAAGTNLDRLVTELKERLRPMRSFWVSLPHTICNDEKMAADVTNEDRCWNGQNRGRYLPDVTGDGLVSQINNPEVEVDIAKPDVRTRQLIMELRVVTNKLRHAQSGQDMDFMDSEEGSGSGDQGERYNDDWPGYGPYSPPYNKPPHNPVSNPAKPPRVREKNGSKWNRNNGHGRVKSATSQLSFSLVPLLSLPFMVTVAPMWR</sequence>
<dbReference type="AlphaFoldDB" id="A0A6A5EVP6"/>
<evidence type="ECO:0000256" key="9">
    <source>
        <dbReference type="ARBA" id="ARBA00023207"/>
    </source>
</evidence>
<gene>
    <name evidence="14" type="ORF">PFLUV_G00125960</name>
</gene>
<proteinExistence type="inferred from homology"/>
<evidence type="ECO:0000256" key="8">
    <source>
        <dbReference type="ARBA" id="ARBA00023180"/>
    </source>
</evidence>
<keyword evidence="7 12" id="KW-0472">Membrane</keyword>
<evidence type="ECO:0000256" key="7">
    <source>
        <dbReference type="ARBA" id="ARBA00023136"/>
    </source>
</evidence>
<name>A0A6A5EVP6_PERFL</name>
<feature type="compositionally biased region" description="Pro residues" evidence="13">
    <location>
        <begin position="217"/>
        <end position="227"/>
    </location>
</feature>
<comment type="subcellular location">
    <subcellularLocation>
        <location evidence="1 12">Cell membrane</location>
        <topology evidence="1 12">Lipid-anchor</topology>
        <topology evidence="1 12">GPI-anchor</topology>
    </subcellularLocation>
</comment>
<reference evidence="14 15" key="1">
    <citation type="submission" date="2019-06" db="EMBL/GenBank/DDBJ databases">
        <title>A chromosome-scale genome assembly of the European perch, Perca fluviatilis.</title>
        <authorList>
            <person name="Roques C."/>
            <person name="Zahm M."/>
            <person name="Cabau C."/>
            <person name="Klopp C."/>
            <person name="Bouchez O."/>
            <person name="Donnadieu C."/>
            <person name="Kuhl H."/>
            <person name="Gislard M."/>
            <person name="Guendouz S."/>
            <person name="Journot L."/>
            <person name="Haffray P."/>
            <person name="Bestin A."/>
            <person name="Morvezen R."/>
            <person name="Feron R."/>
            <person name="Wen M."/>
            <person name="Jouanno E."/>
            <person name="Herpin A."/>
            <person name="Schartl M."/>
            <person name="Postlethwait J."/>
            <person name="Schaerlinger B."/>
            <person name="Chardard D."/>
            <person name="Lecocq T."/>
            <person name="Poncet C."/>
            <person name="Jaffrelo L."/>
            <person name="Lampietro C."/>
            <person name="Guiguen Y."/>
        </authorList>
    </citation>
    <scope>NUCLEOTIDE SEQUENCE [LARGE SCALE GENOMIC DNA]</scope>
    <source>
        <tissue evidence="14">Blood</tissue>
    </source>
</reference>
<evidence type="ECO:0008006" key="16">
    <source>
        <dbReference type="Google" id="ProtNLM"/>
    </source>
</evidence>
<comment type="similarity">
    <text evidence="2 11">Belongs to the glypican family.</text>
</comment>
<evidence type="ECO:0000256" key="11">
    <source>
        <dbReference type="RuleBase" id="RU003518"/>
    </source>
</evidence>
<evidence type="ECO:0000256" key="4">
    <source>
        <dbReference type="ARBA" id="ARBA00022622"/>
    </source>
</evidence>
<dbReference type="GO" id="GO:0016477">
    <property type="term" value="P:cell migration"/>
    <property type="evidence" value="ECO:0007669"/>
    <property type="project" value="TreeGrafter"/>
</dbReference>
<dbReference type="Pfam" id="PF01153">
    <property type="entry name" value="Glypican"/>
    <property type="match status" value="1"/>
</dbReference>
<accession>A0A6A5EVP6</accession>
<evidence type="ECO:0000256" key="10">
    <source>
        <dbReference type="ARBA" id="ARBA00023288"/>
    </source>
</evidence>
<evidence type="ECO:0000313" key="14">
    <source>
        <dbReference type="EMBL" id="KAF1384990.1"/>
    </source>
</evidence>
<evidence type="ECO:0000256" key="12">
    <source>
        <dbReference type="RuleBase" id="RU003519"/>
    </source>
</evidence>
<dbReference type="EMBL" id="VHII01000010">
    <property type="protein sequence ID" value="KAF1384990.1"/>
    <property type="molecule type" value="Genomic_DNA"/>
</dbReference>
<dbReference type="GO" id="GO:0009966">
    <property type="term" value="P:regulation of signal transduction"/>
    <property type="evidence" value="ECO:0007669"/>
    <property type="project" value="InterPro"/>
</dbReference>
<keyword evidence="15" id="KW-1185">Reference proteome</keyword>
<evidence type="ECO:0000256" key="5">
    <source>
        <dbReference type="ARBA" id="ARBA00022729"/>
    </source>
</evidence>
<evidence type="ECO:0000256" key="13">
    <source>
        <dbReference type="SAM" id="MobiDB-lite"/>
    </source>
</evidence>
<comment type="function">
    <text evidence="12">Cell surface proteoglycan.</text>
</comment>
<evidence type="ECO:0000256" key="6">
    <source>
        <dbReference type="ARBA" id="ARBA00022974"/>
    </source>
</evidence>
<dbReference type="PANTHER" id="PTHR10822:SF24">
    <property type="entry name" value="GLYPICAN-2"/>
    <property type="match status" value="1"/>
</dbReference>
<dbReference type="GO" id="GO:0009986">
    <property type="term" value="C:cell surface"/>
    <property type="evidence" value="ECO:0007669"/>
    <property type="project" value="TreeGrafter"/>
</dbReference>
<dbReference type="InterPro" id="IPR001863">
    <property type="entry name" value="Glypican"/>
</dbReference>